<evidence type="ECO:0000313" key="9">
    <source>
        <dbReference type="Proteomes" id="UP000054928"/>
    </source>
</evidence>
<dbReference type="CDD" id="cd01086">
    <property type="entry name" value="MetAP1"/>
    <property type="match status" value="1"/>
</dbReference>
<dbReference type="OrthoDB" id="3209743at2759"/>
<feature type="domain" description="Peptidase M24" evidence="7">
    <location>
        <begin position="57"/>
        <end position="284"/>
    </location>
</feature>
<evidence type="ECO:0000256" key="5">
    <source>
        <dbReference type="HAMAP-Rule" id="MF_03174"/>
    </source>
</evidence>
<evidence type="ECO:0000259" key="7">
    <source>
        <dbReference type="Pfam" id="PF00557"/>
    </source>
</evidence>
<dbReference type="EC" id="3.4.11.18" evidence="6"/>
<evidence type="ECO:0000256" key="3">
    <source>
        <dbReference type="ARBA" id="ARBA00022723"/>
    </source>
</evidence>
<dbReference type="Gene3D" id="3.90.230.10">
    <property type="entry name" value="Creatinase/methionine aminopeptidase superfamily"/>
    <property type="match status" value="1"/>
</dbReference>
<dbReference type="HAMAP" id="MF_01974">
    <property type="entry name" value="MetAP_1"/>
    <property type="match status" value="1"/>
</dbReference>
<dbReference type="GO" id="GO:0070006">
    <property type="term" value="F:metalloaminopeptidase activity"/>
    <property type="evidence" value="ECO:0007669"/>
    <property type="project" value="UniProtKB-UniRule"/>
</dbReference>
<reference evidence="9" key="1">
    <citation type="submission" date="2014-09" db="EMBL/GenBank/DDBJ databases">
        <authorList>
            <person name="Sharma Rahul"/>
            <person name="Thines Marco"/>
        </authorList>
    </citation>
    <scope>NUCLEOTIDE SEQUENCE [LARGE SCALE GENOMIC DNA]</scope>
</reference>
<comment type="function">
    <text evidence="6">Cotranslationally removes the N-terminal methionine from nascent proteins. The N-terminal methionine is often cleaved when the second residue in the primary sequence is small and uncharged (Met-Ala-, Cys, Gly, Pro, Ser, Thr, or Val).</text>
</comment>
<name>A0A0P1AF95_PLAHL</name>
<accession>A0A0P1AF95</accession>
<feature type="binding site" evidence="5">
    <location>
        <position position="277"/>
    </location>
    <ligand>
        <name>a divalent metal cation</name>
        <dbReference type="ChEBI" id="CHEBI:60240"/>
        <label>2</label>
        <note>catalytic</note>
    </ligand>
</feature>
<feature type="binding site" evidence="5">
    <location>
        <position position="214"/>
    </location>
    <ligand>
        <name>a divalent metal cation</name>
        <dbReference type="ChEBI" id="CHEBI:60240"/>
        <label>2</label>
        <note>catalytic</note>
    </ligand>
</feature>
<dbReference type="NCBIfam" id="TIGR00500">
    <property type="entry name" value="met_pdase_I"/>
    <property type="match status" value="1"/>
</dbReference>
<feature type="binding site" evidence="5">
    <location>
        <position position="139"/>
    </location>
    <ligand>
        <name>a divalent metal cation</name>
        <dbReference type="ChEBI" id="CHEBI:60240"/>
        <label>1</label>
    </ligand>
</feature>
<feature type="binding site" evidence="5">
    <location>
        <position position="150"/>
    </location>
    <ligand>
        <name>a divalent metal cation</name>
        <dbReference type="ChEBI" id="CHEBI:60240"/>
        <label>2</label>
        <note>catalytic</note>
    </ligand>
</feature>
<dbReference type="PANTHER" id="PTHR43330:SF8">
    <property type="entry name" value="METHIONINE AMINOPEPTIDASE 1D, MITOCHONDRIAL"/>
    <property type="match status" value="1"/>
</dbReference>
<keyword evidence="4 5" id="KW-0378">Hydrolase</keyword>
<dbReference type="InterPro" id="IPR036005">
    <property type="entry name" value="Creatinase/aminopeptidase-like"/>
</dbReference>
<dbReference type="RefSeq" id="XP_024575530.1">
    <property type="nucleotide sequence ID" value="XM_024724677.1"/>
</dbReference>
<comment type="catalytic activity">
    <reaction evidence="5 6">
        <text>Release of N-terminal amino acids, preferentially methionine, from peptides and arylamides.</text>
        <dbReference type="EC" id="3.4.11.18"/>
    </reaction>
</comment>
<dbReference type="PANTHER" id="PTHR43330">
    <property type="entry name" value="METHIONINE AMINOPEPTIDASE"/>
    <property type="match status" value="1"/>
</dbReference>
<dbReference type="Proteomes" id="UP000054928">
    <property type="component" value="Unassembled WGS sequence"/>
</dbReference>
<evidence type="ECO:0000256" key="1">
    <source>
        <dbReference type="ARBA" id="ARBA00022438"/>
    </source>
</evidence>
<feature type="binding site" evidence="5">
    <location>
        <position position="221"/>
    </location>
    <ligand>
        <name>substrate</name>
    </ligand>
</feature>
<dbReference type="PROSITE" id="PS00680">
    <property type="entry name" value="MAP_1"/>
    <property type="match status" value="1"/>
</dbReference>
<dbReference type="Pfam" id="PF00557">
    <property type="entry name" value="Peptidase_M24"/>
    <property type="match status" value="1"/>
</dbReference>
<protein>
    <recommendedName>
        <fullName evidence="6">Methionine aminopeptidase</fullName>
        <ecNumber evidence="6">3.4.11.18</ecNumber>
    </recommendedName>
</protein>
<dbReference type="OMA" id="RGAESCY"/>
<proteinExistence type="inferred from homology"/>
<evidence type="ECO:0000256" key="6">
    <source>
        <dbReference type="RuleBase" id="RU003653"/>
    </source>
</evidence>
<dbReference type="STRING" id="4781.A0A0P1AF95"/>
<dbReference type="InterPro" id="IPR002467">
    <property type="entry name" value="Pept_M24A_MAP1"/>
</dbReference>
<keyword evidence="1 5" id="KW-0031">Aminopeptidase</keyword>
<dbReference type="InterPro" id="IPR001714">
    <property type="entry name" value="Pept_M24_MAP"/>
</dbReference>
<comment type="similarity">
    <text evidence="5">Belongs to the peptidase M24A family. Methionine aminopeptidase type 1 subfamily.</text>
</comment>
<keyword evidence="3 5" id="KW-0479">Metal-binding</keyword>
<dbReference type="EMBL" id="CCYD01000349">
    <property type="protein sequence ID" value="CEG39161.1"/>
    <property type="molecule type" value="Genomic_DNA"/>
</dbReference>
<comment type="cofactor">
    <cofactor evidence="5">
        <name>Co(2+)</name>
        <dbReference type="ChEBI" id="CHEBI:48828"/>
    </cofactor>
    <cofactor evidence="5">
        <name>Zn(2+)</name>
        <dbReference type="ChEBI" id="CHEBI:29105"/>
    </cofactor>
    <cofactor evidence="5">
        <name>Mn(2+)</name>
        <dbReference type="ChEBI" id="CHEBI:29035"/>
    </cofactor>
    <cofactor evidence="5">
        <name>Fe(2+)</name>
        <dbReference type="ChEBI" id="CHEBI:29033"/>
    </cofactor>
    <text evidence="5">Binds 2 divalent metal cations per subunit. Has a high-affinity and a low affinity metal-binding site. The true nature of the physiological cofactor is under debate. The enzyme is active with cobalt, zinc, manganese or divalent iron ions. Most likely, methionine aminopeptidases function as mononuclear Fe(2+)-metalloproteases under physiological conditions, and the catalytically relevant metal-binding site has been assigned to the histidine-containing high-affinity site.</text>
</comment>
<dbReference type="GO" id="GO:0004239">
    <property type="term" value="F:initiator methionyl aminopeptidase activity"/>
    <property type="evidence" value="ECO:0007669"/>
    <property type="project" value="UniProtKB-UniRule"/>
</dbReference>
<dbReference type="SUPFAM" id="SSF55920">
    <property type="entry name" value="Creatinase/aminopeptidase"/>
    <property type="match status" value="1"/>
</dbReference>
<keyword evidence="2 5" id="KW-0645">Protease</keyword>
<dbReference type="InterPro" id="IPR000994">
    <property type="entry name" value="Pept_M24"/>
</dbReference>
<keyword evidence="9" id="KW-1185">Reference proteome</keyword>
<feature type="binding site" evidence="5">
    <location>
        <position position="122"/>
    </location>
    <ligand>
        <name>substrate</name>
    </ligand>
</feature>
<feature type="binding site" evidence="5">
    <location>
        <position position="277"/>
    </location>
    <ligand>
        <name>a divalent metal cation</name>
        <dbReference type="ChEBI" id="CHEBI:60240"/>
        <label>1</label>
    </ligand>
</feature>
<evidence type="ECO:0000256" key="2">
    <source>
        <dbReference type="ARBA" id="ARBA00022670"/>
    </source>
</evidence>
<sequence>MRRYFSRFTSRSRVVAGDQTPQRSVPNYILHPHYAASGNMSNVKPFIPILDYDQQQQLRATCALAKDIREFARPLCEPGITTEDIDRLVHEEIVRRGAYPSPLNYGGFPKSLCSSVNDIVVHGIPDSRLLEDGDIVNIDISVYLNGFHGDTSQTFTVGNVDEAGKHLIHVTNQALVGSIDKCCKPLNRFAMIGNFIQNLAEQEGLGVVQEYTGHGIGQEFHCLPYILHHRNDEPAKMLPGMAFTVEPALTEGDPQIEHWDDGWTVATVDGGRSAQAEHTLLITEDGVEILTM</sequence>
<dbReference type="GeneID" id="36404271"/>
<feature type="binding site" evidence="5">
    <location>
        <position position="150"/>
    </location>
    <ligand>
        <name>a divalent metal cation</name>
        <dbReference type="ChEBI" id="CHEBI:60240"/>
        <label>1</label>
    </ligand>
</feature>
<feature type="binding site" evidence="5">
    <location>
        <position position="246"/>
    </location>
    <ligand>
        <name>a divalent metal cation</name>
        <dbReference type="ChEBI" id="CHEBI:60240"/>
        <label>2</label>
        <note>catalytic</note>
    </ligand>
</feature>
<dbReference type="GO" id="GO:0046872">
    <property type="term" value="F:metal ion binding"/>
    <property type="evidence" value="ECO:0007669"/>
    <property type="project" value="UniProtKB-UniRule"/>
</dbReference>
<dbReference type="PRINTS" id="PR00599">
    <property type="entry name" value="MAPEPTIDASE"/>
</dbReference>
<organism evidence="8 9">
    <name type="scientific">Plasmopara halstedii</name>
    <name type="common">Downy mildew of sunflower</name>
    <dbReference type="NCBI Taxonomy" id="4781"/>
    <lineage>
        <taxon>Eukaryota</taxon>
        <taxon>Sar</taxon>
        <taxon>Stramenopiles</taxon>
        <taxon>Oomycota</taxon>
        <taxon>Peronosporomycetes</taxon>
        <taxon>Peronosporales</taxon>
        <taxon>Peronosporaceae</taxon>
        <taxon>Plasmopara</taxon>
    </lineage>
</organism>
<evidence type="ECO:0000256" key="4">
    <source>
        <dbReference type="ARBA" id="ARBA00022801"/>
    </source>
</evidence>
<dbReference type="GO" id="GO:0006508">
    <property type="term" value="P:proteolysis"/>
    <property type="evidence" value="ECO:0007669"/>
    <property type="project" value="UniProtKB-KW"/>
</dbReference>
<evidence type="ECO:0000313" key="8">
    <source>
        <dbReference type="EMBL" id="CEG39161.1"/>
    </source>
</evidence>
<dbReference type="AlphaFoldDB" id="A0A0P1AF95"/>